<evidence type="ECO:0000256" key="2">
    <source>
        <dbReference type="ARBA" id="ARBA00007700"/>
    </source>
</evidence>
<dbReference type="PANTHER" id="PTHR13376:SF0">
    <property type="entry name" value="INTRAFLAGELLAR TRANSPORT PROTEIN 46 HOMOLOG"/>
    <property type="match status" value="1"/>
</dbReference>
<evidence type="ECO:0000256" key="4">
    <source>
        <dbReference type="ARBA" id="ARBA00022490"/>
    </source>
</evidence>
<feature type="compositionally biased region" description="Basic and acidic residues" evidence="8">
    <location>
        <begin position="224"/>
        <end position="238"/>
    </location>
</feature>
<keyword evidence="11" id="KW-1185">Reference proteome</keyword>
<dbReference type="PANTHER" id="PTHR13376">
    <property type="entry name" value="INTRAFLAGELLAR TRANSPORT PROTEIN 46 HOMOLOG"/>
    <property type="match status" value="1"/>
</dbReference>
<dbReference type="Proteomes" id="UP000078540">
    <property type="component" value="Unassembled WGS sequence"/>
</dbReference>
<dbReference type="InterPro" id="IPR022088">
    <property type="entry name" value="Intraflagellar_transp_cmplxB"/>
</dbReference>
<organism evidence="10 11">
    <name type="scientific">Atta colombica</name>
    <dbReference type="NCBI Taxonomy" id="520822"/>
    <lineage>
        <taxon>Eukaryota</taxon>
        <taxon>Metazoa</taxon>
        <taxon>Ecdysozoa</taxon>
        <taxon>Arthropoda</taxon>
        <taxon>Hexapoda</taxon>
        <taxon>Insecta</taxon>
        <taxon>Pterygota</taxon>
        <taxon>Neoptera</taxon>
        <taxon>Endopterygota</taxon>
        <taxon>Hymenoptera</taxon>
        <taxon>Apocrita</taxon>
        <taxon>Aculeata</taxon>
        <taxon>Formicoidea</taxon>
        <taxon>Formicidae</taxon>
        <taxon>Myrmicinae</taxon>
        <taxon>Atta</taxon>
    </lineage>
</organism>
<keyword evidence="10" id="KW-0282">Flagellum</keyword>
<keyword evidence="9" id="KW-1133">Transmembrane helix</keyword>
<feature type="compositionally biased region" description="Polar residues" evidence="8">
    <location>
        <begin position="276"/>
        <end position="287"/>
    </location>
</feature>
<evidence type="ECO:0000256" key="3">
    <source>
        <dbReference type="ARBA" id="ARBA00017206"/>
    </source>
</evidence>
<sequence length="555" mass="63531">MDNLIDVYYLVQLIVWQILIFLRDFVFCEFTWFAPAEEDNASSKIRAVAPQHPATDLFIFLVICGLLFTFMILSMNSAKSEASRYNINNIETISMALEENQSFFWYLTTELTNYFYTCGDSIDPSCDIVPKMQNISRSVISNTRVSQHKESRISHYNANSSHINHSQKTQANHSVSKIPRKWLIRRTRSGHVYGKYPTIFVVIQTLRVIVEGRINGHSSAPIMDIKDSSDEEDEKTHDITSFGKFDEAIVVRNAEEIKSPVNRGSLSPRRNKKKTNSTNTLAFNSPCGSRHEFRRYSSNDIGIEKSMEIGSDPSDSEESDDNDIQGTSITKLINLYDPKEFENLEASTEIKELFQNIIRQVLYTPQKIELNYKLIPFIPDYIPAVGDIDAFIKIPRPDGVEDKIGLTVLDEPCTDQSDPAVLHLQLRNHSRSAGAATRQAFVKRIEDAERNSKSIDKWINDMNQLHRSKHPPGVQLNHAMPDIDGLMQQWPLQVEEKLNELQLDLSELDCDLPQLVDVVCNLLDIPTRENTRLEALHTLFTLYLEIRNVENRNFS</sequence>
<feature type="region of interest" description="Disordered" evidence="8">
    <location>
        <begin position="260"/>
        <end position="288"/>
    </location>
</feature>
<evidence type="ECO:0000256" key="7">
    <source>
        <dbReference type="ARBA" id="ARBA00023273"/>
    </source>
</evidence>
<comment type="similarity">
    <text evidence="2">Belongs to the IFT46 family.</text>
</comment>
<proteinExistence type="inferred from homology"/>
<protein>
    <recommendedName>
        <fullName evidence="3">Intraflagellar transport protein 46 homolog</fullName>
    </recommendedName>
</protein>
<evidence type="ECO:0000313" key="10">
    <source>
        <dbReference type="EMBL" id="KYM78648.1"/>
    </source>
</evidence>
<dbReference type="GO" id="GO:0031514">
    <property type="term" value="C:motile cilium"/>
    <property type="evidence" value="ECO:0007669"/>
    <property type="project" value="TreeGrafter"/>
</dbReference>
<evidence type="ECO:0000256" key="8">
    <source>
        <dbReference type="SAM" id="MobiDB-lite"/>
    </source>
</evidence>
<feature type="region of interest" description="Disordered" evidence="8">
    <location>
        <begin position="218"/>
        <end position="238"/>
    </location>
</feature>
<evidence type="ECO:0000256" key="9">
    <source>
        <dbReference type="SAM" id="Phobius"/>
    </source>
</evidence>
<keyword evidence="9" id="KW-0472">Membrane</keyword>
<feature type="transmembrane region" description="Helical" evidence="9">
    <location>
        <begin position="7"/>
        <end position="34"/>
    </location>
</feature>
<dbReference type="Pfam" id="PF12317">
    <property type="entry name" value="IFT46_B_C"/>
    <property type="match status" value="1"/>
</dbReference>
<dbReference type="STRING" id="520822.A0A151HZN8"/>
<dbReference type="GO" id="GO:0042073">
    <property type="term" value="P:intraciliary transport"/>
    <property type="evidence" value="ECO:0007669"/>
    <property type="project" value="InterPro"/>
</dbReference>
<evidence type="ECO:0000256" key="5">
    <source>
        <dbReference type="ARBA" id="ARBA00023069"/>
    </source>
</evidence>
<evidence type="ECO:0000256" key="6">
    <source>
        <dbReference type="ARBA" id="ARBA00023212"/>
    </source>
</evidence>
<accession>A0A151HZN8</accession>
<feature type="region of interest" description="Disordered" evidence="8">
    <location>
        <begin position="304"/>
        <end position="324"/>
    </location>
</feature>
<name>A0A151HZN8_9HYME</name>
<gene>
    <name evidence="10" type="ORF">ALC53_10919</name>
</gene>
<dbReference type="AlphaFoldDB" id="A0A151HZN8"/>
<feature type="compositionally biased region" description="Acidic residues" evidence="8">
    <location>
        <begin position="314"/>
        <end position="323"/>
    </location>
</feature>
<reference evidence="10 11" key="1">
    <citation type="submission" date="2015-09" db="EMBL/GenBank/DDBJ databases">
        <title>Atta colombica WGS genome.</title>
        <authorList>
            <person name="Nygaard S."/>
            <person name="Hu H."/>
            <person name="Boomsma J."/>
            <person name="Zhang G."/>
        </authorList>
    </citation>
    <scope>NUCLEOTIDE SEQUENCE [LARGE SCALE GENOMIC DNA]</scope>
    <source>
        <strain evidence="10">Treedump-2</strain>
        <tissue evidence="10">Whole body</tissue>
    </source>
</reference>
<dbReference type="GO" id="GO:0005815">
    <property type="term" value="C:microtubule organizing center"/>
    <property type="evidence" value="ECO:0007669"/>
    <property type="project" value="TreeGrafter"/>
</dbReference>
<evidence type="ECO:0000313" key="11">
    <source>
        <dbReference type="Proteomes" id="UP000078540"/>
    </source>
</evidence>
<feature type="transmembrane region" description="Helical" evidence="9">
    <location>
        <begin position="54"/>
        <end position="75"/>
    </location>
</feature>
<keyword evidence="9" id="KW-0812">Transmembrane</keyword>
<dbReference type="GO" id="GO:0060271">
    <property type="term" value="P:cilium assembly"/>
    <property type="evidence" value="ECO:0007669"/>
    <property type="project" value="TreeGrafter"/>
</dbReference>
<dbReference type="GO" id="GO:0030992">
    <property type="term" value="C:intraciliary transport particle B"/>
    <property type="evidence" value="ECO:0007669"/>
    <property type="project" value="TreeGrafter"/>
</dbReference>
<keyword evidence="6" id="KW-0206">Cytoskeleton</keyword>
<comment type="subcellular location">
    <subcellularLocation>
        <location evidence="1">Cytoplasm</location>
        <location evidence="1">Cytoskeleton</location>
        <location evidence="1">Cilium basal body</location>
    </subcellularLocation>
</comment>
<dbReference type="EMBL" id="KQ976647">
    <property type="protein sequence ID" value="KYM78648.1"/>
    <property type="molecule type" value="Genomic_DNA"/>
</dbReference>
<keyword evidence="5" id="KW-0969">Cilium</keyword>
<keyword evidence="7" id="KW-0966">Cell projection</keyword>
<keyword evidence="4" id="KW-0963">Cytoplasm</keyword>
<evidence type="ECO:0000256" key="1">
    <source>
        <dbReference type="ARBA" id="ARBA00004120"/>
    </source>
</evidence>